<feature type="region of interest" description="Disordered" evidence="2">
    <location>
        <begin position="117"/>
        <end position="191"/>
    </location>
</feature>
<comment type="similarity">
    <text evidence="1">Belongs to the CPA3 antiporters (TC 2.A.63) subunit G family.</text>
</comment>
<evidence type="ECO:0000256" key="1">
    <source>
        <dbReference type="ARBA" id="ARBA00008404"/>
    </source>
</evidence>
<comment type="caution">
    <text evidence="4">The sequence shown here is derived from an EMBL/GenBank/DDBJ whole genome shotgun (WGS) entry which is preliminary data.</text>
</comment>
<dbReference type="NCBIfam" id="TIGR01300">
    <property type="entry name" value="CPA3_mnhG_phaG"/>
    <property type="match status" value="1"/>
</dbReference>
<protein>
    <submittedName>
        <fullName evidence="4">Sodium:proton antiporter</fullName>
    </submittedName>
</protein>
<evidence type="ECO:0000256" key="2">
    <source>
        <dbReference type="SAM" id="MobiDB-lite"/>
    </source>
</evidence>
<keyword evidence="3" id="KW-0472">Membrane</keyword>
<evidence type="ECO:0000313" key="4">
    <source>
        <dbReference type="EMBL" id="PKY70066.1"/>
    </source>
</evidence>
<feature type="compositionally biased region" description="Low complexity" evidence="2">
    <location>
        <begin position="157"/>
        <end position="183"/>
    </location>
</feature>
<dbReference type="Proteomes" id="UP000242755">
    <property type="component" value="Unassembled WGS sequence"/>
</dbReference>
<dbReference type="GO" id="GO:0015385">
    <property type="term" value="F:sodium:proton antiporter activity"/>
    <property type="evidence" value="ECO:0007669"/>
    <property type="project" value="TreeGrafter"/>
</dbReference>
<dbReference type="STRING" id="1176165.GCA_001584405_02098"/>
<dbReference type="PANTHER" id="PTHR34703:SF1">
    <property type="entry name" value="ANTIPORTER SUBUNIT MNHG2-RELATED"/>
    <property type="match status" value="1"/>
</dbReference>
<organism evidence="4 5">
    <name type="scientific">Brevibacterium ravenspurgense</name>
    <dbReference type="NCBI Taxonomy" id="479117"/>
    <lineage>
        <taxon>Bacteria</taxon>
        <taxon>Bacillati</taxon>
        <taxon>Actinomycetota</taxon>
        <taxon>Actinomycetes</taxon>
        <taxon>Micrococcales</taxon>
        <taxon>Brevibacteriaceae</taxon>
        <taxon>Brevibacterium</taxon>
    </lineage>
</organism>
<dbReference type="AlphaFoldDB" id="A0A2I1IG04"/>
<keyword evidence="3" id="KW-0812">Transmembrane</keyword>
<feature type="transmembrane region" description="Helical" evidence="3">
    <location>
        <begin position="48"/>
        <end position="74"/>
    </location>
</feature>
<accession>A0A2I1IG04</accession>
<reference evidence="4 5" key="1">
    <citation type="submission" date="2017-12" db="EMBL/GenBank/DDBJ databases">
        <title>Phylogenetic diversity of female urinary microbiome.</title>
        <authorList>
            <person name="Thomas-White K."/>
            <person name="Wolfe A.J."/>
        </authorList>
    </citation>
    <scope>NUCLEOTIDE SEQUENCE [LARGE SCALE GENOMIC DNA]</scope>
    <source>
        <strain evidence="4 5">UMB0426</strain>
    </source>
</reference>
<sequence length="191" mass="19502">MSLVVSIILSVFILLSGVLSIAAAAGLMRFPDLLSRLHSGSKPQVFGLVLVLIVVAVTQPSFGLITTCLLIAVFQMATAPVGAHMVGRAGYRTRHLRRAQLFRDELADAVSRAEAREATALAESAEPGTGDTDSHEAPVGSAEEAASTLDVGGADPSGPESQAEAASSEGAGADSAAEDSNSGTVKGDDRE</sequence>
<gene>
    <name evidence="4" type="ORF">CYJ40_06655</name>
</gene>
<dbReference type="InterPro" id="IPR005133">
    <property type="entry name" value="PhaG_MnhG_YufB"/>
</dbReference>
<proteinExistence type="inferred from homology"/>
<dbReference type="EMBL" id="PKGO01000006">
    <property type="protein sequence ID" value="PKY70066.1"/>
    <property type="molecule type" value="Genomic_DNA"/>
</dbReference>
<name>A0A2I1IG04_9MICO</name>
<dbReference type="RefSeq" id="WP_070517273.1">
    <property type="nucleotide sequence ID" value="NZ_JAKRCZ010000017.1"/>
</dbReference>
<keyword evidence="3" id="KW-1133">Transmembrane helix</keyword>
<evidence type="ECO:0000256" key="3">
    <source>
        <dbReference type="SAM" id="Phobius"/>
    </source>
</evidence>
<evidence type="ECO:0000313" key="5">
    <source>
        <dbReference type="Proteomes" id="UP000242755"/>
    </source>
</evidence>
<dbReference type="Pfam" id="PF03334">
    <property type="entry name" value="PhaG_MnhG_YufB"/>
    <property type="match status" value="1"/>
</dbReference>
<dbReference type="PANTHER" id="PTHR34703">
    <property type="entry name" value="ANTIPORTER SUBUNIT MNHG2-RELATED"/>
    <property type="match status" value="1"/>
</dbReference>